<comment type="caution">
    <text evidence="2">The sequence shown here is derived from an EMBL/GenBank/DDBJ whole genome shotgun (WGS) entry which is preliminary data.</text>
</comment>
<name>A0A1Y2DLC7_9PEZI</name>
<dbReference type="STRING" id="1141098.A0A1Y2DLC7"/>
<dbReference type="InterPro" id="IPR057678">
    <property type="entry name" value="DUF7918"/>
</dbReference>
<sequence length="309" mass="35165">MTIIEDVPGVEIAVQIGGADVVEYDALDADGDEPVCPTITKYIECIDDAHFVIRTRIDNFYHWGYKDHVLSLQLYIDGTWINARICRASDTRRTGYRENKISGREEPSGPNGQWVLRKFKFSSVHTVDDSKRERVEKDREIAKNLGVIEVKVRRGTDYGLIELRQNTIKNKKFEIAEKALKGKAISHGTALTAGDVVAAPNYVDFRYLPEDGDRPIAVYKFLYRSREALKREIIIPRTPPPRSPTLAALSEAERDRLARERLEELRHARIKSENGAIKREFGEVYDLTMDNVPKRPKLGPGEVIDLTDD</sequence>
<feature type="domain" description="DUF7918" evidence="1">
    <location>
        <begin position="9"/>
        <end position="238"/>
    </location>
</feature>
<dbReference type="PANTHER" id="PTHR36223:SF1">
    <property type="entry name" value="TRANSCRIPTION ELONGATION FACTOR EAF N-TERMINAL DOMAIN-CONTAINING PROTEIN"/>
    <property type="match status" value="1"/>
</dbReference>
<dbReference type="Pfam" id="PF25534">
    <property type="entry name" value="DUF7918"/>
    <property type="match status" value="1"/>
</dbReference>
<dbReference type="GeneID" id="63773544"/>
<evidence type="ECO:0000259" key="1">
    <source>
        <dbReference type="Pfam" id="PF25534"/>
    </source>
</evidence>
<dbReference type="InParanoid" id="A0A1Y2DLC7"/>
<evidence type="ECO:0000313" key="3">
    <source>
        <dbReference type="Proteomes" id="UP000193689"/>
    </source>
</evidence>
<evidence type="ECO:0000313" key="2">
    <source>
        <dbReference type="EMBL" id="ORY60031.1"/>
    </source>
</evidence>
<dbReference type="Proteomes" id="UP000193689">
    <property type="component" value="Unassembled WGS sequence"/>
</dbReference>
<dbReference type="AlphaFoldDB" id="A0A1Y2DLC7"/>
<dbReference type="EMBL" id="MCFJ01000012">
    <property type="protein sequence ID" value="ORY60031.1"/>
    <property type="molecule type" value="Genomic_DNA"/>
</dbReference>
<dbReference type="PANTHER" id="PTHR36223">
    <property type="entry name" value="BETA-LACTAMASE-TYPE TRANSPEPTIDASE FOLD DOMAIN CONTAINING PROTEIN"/>
    <property type="match status" value="1"/>
</dbReference>
<accession>A0A1Y2DLC7</accession>
<dbReference type="OrthoDB" id="3364132at2759"/>
<keyword evidence="3" id="KW-1185">Reference proteome</keyword>
<organism evidence="2 3">
    <name type="scientific">Pseudomassariella vexata</name>
    <dbReference type="NCBI Taxonomy" id="1141098"/>
    <lineage>
        <taxon>Eukaryota</taxon>
        <taxon>Fungi</taxon>
        <taxon>Dikarya</taxon>
        <taxon>Ascomycota</taxon>
        <taxon>Pezizomycotina</taxon>
        <taxon>Sordariomycetes</taxon>
        <taxon>Xylariomycetidae</taxon>
        <taxon>Amphisphaeriales</taxon>
        <taxon>Pseudomassariaceae</taxon>
        <taxon>Pseudomassariella</taxon>
    </lineage>
</organism>
<dbReference type="RefSeq" id="XP_040712465.1">
    <property type="nucleotide sequence ID" value="XM_040857332.1"/>
</dbReference>
<reference evidence="2 3" key="1">
    <citation type="submission" date="2016-07" db="EMBL/GenBank/DDBJ databases">
        <title>Pervasive Adenine N6-methylation of Active Genes in Fungi.</title>
        <authorList>
            <consortium name="DOE Joint Genome Institute"/>
            <person name="Mondo S.J."/>
            <person name="Dannebaum R.O."/>
            <person name="Kuo R.C."/>
            <person name="Labutti K."/>
            <person name="Haridas S."/>
            <person name="Kuo A."/>
            <person name="Salamov A."/>
            <person name="Ahrendt S.R."/>
            <person name="Lipzen A."/>
            <person name="Sullivan W."/>
            <person name="Andreopoulos W.B."/>
            <person name="Clum A."/>
            <person name="Lindquist E."/>
            <person name="Daum C."/>
            <person name="Ramamoorthy G.K."/>
            <person name="Gryganskyi A."/>
            <person name="Culley D."/>
            <person name="Magnuson J.K."/>
            <person name="James T.Y."/>
            <person name="O'Malley M.A."/>
            <person name="Stajich J.E."/>
            <person name="Spatafora J.W."/>
            <person name="Visel A."/>
            <person name="Grigoriev I.V."/>
        </authorList>
    </citation>
    <scope>NUCLEOTIDE SEQUENCE [LARGE SCALE GENOMIC DNA]</scope>
    <source>
        <strain evidence="2 3">CBS 129021</strain>
    </source>
</reference>
<gene>
    <name evidence="2" type="ORF">BCR38DRAFT_375017</name>
</gene>
<protein>
    <recommendedName>
        <fullName evidence="1">DUF7918 domain-containing protein</fullName>
    </recommendedName>
</protein>
<proteinExistence type="predicted"/>